<dbReference type="PROSITE" id="PS51257">
    <property type="entry name" value="PROKAR_LIPOPROTEIN"/>
    <property type="match status" value="1"/>
</dbReference>
<proteinExistence type="predicted"/>
<reference evidence="2" key="1">
    <citation type="submission" date="2016-10" db="EMBL/GenBank/DDBJ databases">
        <authorList>
            <person name="Varghese N."/>
            <person name="Submissions S."/>
        </authorList>
    </citation>
    <scope>NUCLEOTIDE SEQUENCE [LARGE SCALE GENOMIC DNA]</scope>
    <source>
        <strain evidence="2">DSM 24956</strain>
    </source>
</reference>
<dbReference type="EMBL" id="FNNJ01000002">
    <property type="protein sequence ID" value="SDW90578.1"/>
    <property type="molecule type" value="Genomic_DNA"/>
</dbReference>
<protein>
    <recommendedName>
        <fullName evidence="3">DUF4252 domain-containing protein</fullName>
    </recommendedName>
</protein>
<dbReference type="AlphaFoldDB" id="A0A1H2XCX2"/>
<keyword evidence="2" id="KW-1185">Reference proteome</keyword>
<organism evidence="1 2">
    <name type="scientific">Lutibacter oricola</name>
    <dbReference type="NCBI Taxonomy" id="762486"/>
    <lineage>
        <taxon>Bacteria</taxon>
        <taxon>Pseudomonadati</taxon>
        <taxon>Bacteroidota</taxon>
        <taxon>Flavobacteriia</taxon>
        <taxon>Flavobacteriales</taxon>
        <taxon>Flavobacteriaceae</taxon>
        <taxon>Lutibacter</taxon>
    </lineage>
</organism>
<evidence type="ECO:0000313" key="1">
    <source>
        <dbReference type="EMBL" id="SDW90578.1"/>
    </source>
</evidence>
<dbReference type="RefSeq" id="WP_090121516.1">
    <property type="nucleotide sequence ID" value="NZ_FNNJ01000002.1"/>
</dbReference>
<name>A0A1H2XCX2_9FLAO</name>
<accession>A0A1H2XCX2</accession>
<dbReference type="OrthoDB" id="1143555at2"/>
<sequence length="183" mass="20337">MKNILKNIGLIFISVLLLTACESTPSLQKYIVDGKENSDFIAIDLPSNILQLKETGISEDAKKTLETIKKVNVLALQLNDTNEELYKTEKLKVKEILKNPKYKQLARFNMGKSAVNVSYLGTEDAVDEVVVFGSDNKKGFALVRVLGNNMNPSQIMEMAQHLKLNGGSQQMSQLEGIFKSISK</sequence>
<evidence type="ECO:0000313" key="2">
    <source>
        <dbReference type="Proteomes" id="UP000199595"/>
    </source>
</evidence>
<gene>
    <name evidence="1" type="ORF">SAMN05444411_102434</name>
</gene>
<dbReference type="InterPro" id="IPR025348">
    <property type="entry name" value="DUF4252"/>
</dbReference>
<dbReference type="Proteomes" id="UP000199595">
    <property type="component" value="Unassembled WGS sequence"/>
</dbReference>
<dbReference type="Pfam" id="PF14060">
    <property type="entry name" value="DUF4252"/>
    <property type="match status" value="1"/>
</dbReference>
<evidence type="ECO:0008006" key="3">
    <source>
        <dbReference type="Google" id="ProtNLM"/>
    </source>
</evidence>
<dbReference type="STRING" id="762486.SAMN05444411_102434"/>